<keyword evidence="4" id="KW-0812">Transmembrane</keyword>
<feature type="transmembrane region" description="Helical" evidence="4">
    <location>
        <begin position="398"/>
        <end position="417"/>
    </location>
</feature>
<protein>
    <submittedName>
        <fullName evidence="6">Cellulose synthase/poly-beta-1,6-N-acetylglucosamine synthase-like glycosyltransferase</fullName>
    </submittedName>
</protein>
<organism evidence="6 7">
    <name type="scientific">Pseudoteredinibacter isoporae</name>
    <dbReference type="NCBI Taxonomy" id="570281"/>
    <lineage>
        <taxon>Bacteria</taxon>
        <taxon>Pseudomonadati</taxon>
        <taxon>Pseudomonadota</taxon>
        <taxon>Gammaproteobacteria</taxon>
        <taxon>Cellvibrionales</taxon>
        <taxon>Cellvibrionaceae</taxon>
        <taxon>Pseudoteredinibacter</taxon>
    </lineage>
</organism>
<dbReference type="InterPro" id="IPR001173">
    <property type="entry name" value="Glyco_trans_2-like"/>
</dbReference>
<accession>A0A7X0JXU0</accession>
<feature type="transmembrane region" description="Helical" evidence="4">
    <location>
        <begin position="330"/>
        <end position="355"/>
    </location>
</feature>
<proteinExistence type="inferred from homology"/>
<comment type="similarity">
    <text evidence="1">Belongs to the glycosyltransferase 2 family.</text>
</comment>
<dbReference type="InParanoid" id="A0A7X0JXU0"/>
<dbReference type="InterPro" id="IPR029044">
    <property type="entry name" value="Nucleotide-diphossugar_trans"/>
</dbReference>
<dbReference type="AlphaFoldDB" id="A0A7X0JXU0"/>
<dbReference type="PANTHER" id="PTHR43630">
    <property type="entry name" value="POLY-BETA-1,6-N-ACETYL-D-GLUCOSAMINE SYNTHASE"/>
    <property type="match status" value="1"/>
</dbReference>
<gene>
    <name evidence="6" type="ORF">HNR48_003987</name>
</gene>
<feature type="transmembrane region" description="Helical" evidence="4">
    <location>
        <begin position="361"/>
        <end position="386"/>
    </location>
</feature>
<evidence type="ECO:0000259" key="5">
    <source>
        <dbReference type="Pfam" id="PF00535"/>
    </source>
</evidence>
<dbReference type="Pfam" id="PF00535">
    <property type="entry name" value="Glycos_transf_2"/>
    <property type="match status" value="1"/>
</dbReference>
<comment type="caution">
    <text evidence="6">The sequence shown here is derived from an EMBL/GenBank/DDBJ whole genome shotgun (WGS) entry which is preliminary data.</text>
</comment>
<feature type="domain" description="Glycosyltransferase 2-like" evidence="5">
    <location>
        <begin position="74"/>
        <end position="249"/>
    </location>
</feature>
<dbReference type="RefSeq" id="WP_208020282.1">
    <property type="nucleotide sequence ID" value="NZ_JAAONY010000004.1"/>
</dbReference>
<dbReference type="EMBL" id="JACHHT010000004">
    <property type="protein sequence ID" value="MBB6523673.1"/>
    <property type="molecule type" value="Genomic_DNA"/>
</dbReference>
<evidence type="ECO:0000256" key="1">
    <source>
        <dbReference type="ARBA" id="ARBA00006739"/>
    </source>
</evidence>
<dbReference type="CDD" id="cd06423">
    <property type="entry name" value="CESA_like"/>
    <property type="match status" value="1"/>
</dbReference>
<sequence length="448" mass="51315">MLSSIEFWIQNTYWNFFNQLPNMMFIPMLVLLELPLMIMGIVGCLRWYQKRYLQEQAEALNSASVFPRRTPKVSCIITCYAEGDAIIKTIDTLAEQVYDGNIEIIAVVDGASVNADTYAAALSCRAGFAQYENREFVILPKWQRGGRVSTLNAGLANSTGDIVINVDGDTSFDNTMVREMVRLFDDPNVPAAGGALRARNHSDNLLCKMQGIEYLLSMQTIKNGLAEWNLLNNISGAFGAFRRDFLRHIGGWDTHTAEDLDLTVRIKTYFQRHPNLRLGFAPLAVGHTDVPASFKDLLMQRLRWDGDLLFLYLRKHYKSLSPDLMGTKSFIYTLIYGVGQNVVLPIVVLLYTIWLLVSYPIVFFIALMAFLYGLYVFTAGLLFIVHMVLISERPKEDVWFILYLPLFPLYTMLMRFWCVFCLLNEVLRRGHEESSMAPWWVLKRGHKF</sequence>
<reference evidence="6 7" key="1">
    <citation type="submission" date="2020-08" db="EMBL/GenBank/DDBJ databases">
        <title>Genomic Encyclopedia of Type Strains, Phase IV (KMG-IV): sequencing the most valuable type-strain genomes for metagenomic binning, comparative biology and taxonomic classification.</title>
        <authorList>
            <person name="Goeker M."/>
        </authorList>
    </citation>
    <scope>NUCLEOTIDE SEQUENCE [LARGE SCALE GENOMIC DNA]</scope>
    <source>
        <strain evidence="6 7">DSM 22368</strain>
    </source>
</reference>
<evidence type="ECO:0000256" key="4">
    <source>
        <dbReference type="SAM" id="Phobius"/>
    </source>
</evidence>
<keyword evidence="4" id="KW-0472">Membrane</keyword>
<dbReference type="PANTHER" id="PTHR43630:SF1">
    <property type="entry name" value="POLY-BETA-1,6-N-ACETYL-D-GLUCOSAMINE SYNTHASE"/>
    <property type="match status" value="1"/>
</dbReference>
<feature type="transmembrane region" description="Helical" evidence="4">
    <location>
        <begin position="24"/>
        <end position="48"/>
    </location>
</feature>
<dbReference type="SUPFAM" id="SSF53448">
    <property type="entry name" value="Nucleotide-diphospho-sugar transferases"/>
    <property type="match status" value="1"/>
</dbReference>
<keyword evidence="7" id="KW-1185">Reference proteome</keyword>
<dbReference type="FunCoup" id="A0A7X0JXU0">
    <property type="interactions" value="231"/>
</dbReference>
<dbReference type="Proteomes" id="UP000528457">
    <property type="component" value="Unassembled WGS sequence"/>
</dbReference>
<evidence type="ECO:0000313" key="6">
    <source>
        <dbReference type="EMBL" id="MBB6523673.1"/>
    </source>
</evidence>
<evidence type="ECO:0000313" key="7">
    <source>
        <dbReference type="Proteomes" id="UP000528457"/>
    </source>
</evidence>
<dbReference type="GO" id="GO:0016757">
    <property type="term" value="F:glycosyltransferase activity"/>
    <property type="evidence" value="ECO:0007669"/>
    <property type="project" value="UniProtKB-KW"/>
</dbReference>
<keyword evidence="4" id="KW-1133">Transmembrane helix</keyword>
<keyword evidence="3 6" id="KW-0808">Transferase</keyword>
<keyword evidence="2" id="KW-0328">Glycosyltransferase</keyword>
<dbReference type="Gene3D" id="3.90.550.10">
    <property type="entry name" value="Spore Coat Polysaccharide Biosynthesis Protein SpsA, Chain A"/>
    <property type="match status" value="1"/>
</dbReference>
<evidence type="ECO:0000256" key="2">
    <source>
        <dbReference type="ARBA" id="ARBA00022676"/>
    </source>
</evidence>
<evidence type="ECO:0000256" key="3">
    <source>
        <dbReference type="ARBA" id="ARBA00022679"/>
    </source>
</evidence>
<name>A0A7X0JXU0_9GAMM</name>